<sequence>MDYILGYREVIPDQTLPEKWKEIILNTGGSQSTLQDIKVPERAGGYSYKNPSRYITRNRFIYWRITHDVIELVEESLDINLINNRVRYKFTDTPILDGISIHETSEIVIILIITVSSIHKLSFTHPNKTYKEEQTVVSHVDRTMQSIFSEASIHKARDPHTFYIIPSSGSTNPPVAHAGSSCLTVHQDKAVFALAYNSGVILVLRLDIVTGTVNFSELKQESTVPRFLSGIATAFRSRTLENEIATSLVLHTHNNNVYLFSISRGGYLRMWSCNEAQYVTGIDLAINNRDSIRNIQNCLLKNSIILHHEIYLCTYIKYITGCEFAILKVVKDAGFLKFIRHCTIDALDQHLVDYSFSETRIWALWRTTEVDAIAVTHVGVPLQSADRNSEWEPVVLIQSSDRDYVISDGSSIDPRQAYIDYIFHPGKFSLKDIIRALSIYRKLNHLGDMHLSPTALKEKVCLAVEAEIQNEVMDYELMDEDYLEIVNRCWSKFYSCVLQYHINKSRPVGLVLLPDVLGVVLLKKSSFSLLRPMEVIEHMMLCNENTHFTRFNISPALSQDENICQDLITLTSALTYLEQRMIDDVKSNFEKQLYYLKSPDIIVDNLSELLLDTDEFTDLDFKSGLLHILENIKDIASAMAMLLEFMTYNLSQPNPSKLRTSDGIDKTTLANSEFLFGSDLGTSTIAESVTQIAVLRFSMCRNLLILQNIILSRSEILDSYSLHTIKSSLAPRTVVLTQAYYVIMWISETSTSVVPSQSLVNASAQRLLLLKLFGATPHTQHQNRSFTILELFVKYGAKHQIYDLIDHSNSYSSNLKLWHNGLLSYINTISQLIWPISGNFEFPEWLLKSCQFLLVQEYVRLLSTWCEWNSASRKFILAVSLLEVGETEKACDYFLRASNGVLVDSFLSSLITSSNTASDSSALVLYYLKVIEIFEQHNAFDCIIELAMTAIAVAETNEPNLPTLHSIVFTQHLHLQHHIEAYNCLNTNPDNQRRVDCLRLLVLALFNRKKLIELASFPYVDMYTDLEKIMESRARSADLLENNYYDFLYSFHINKGNIRKAASIMYEQAIRLGQESYSLLTISKITHCLLSCINALHLVNEKYRWIVRPVMHANSSEEEKNLTKNRSELEEEILQFNLKKQIEVLELKDIKKEYILAEAKLKLIKFNPDHCLATQTCPSEIAAALCSAGLYLKALQICECYKLCKIIVIESLTSQCIKYCKKDATKVWKWLHRDNINDFGVSTLNAVDMSWNVLKHFTLTQENYGESILHKEVSRKLYHRGLFLPQWLLSSYAKRNPAELLRLMILMGRLEEAAYFSIEYIKGHLGKGTEYFGLKTPLIATGPSVCLPCNILEILLIELEHASKEDEAYKEIHKLLQDTLIKYFKTVKRVSEDMIRIKTRNY</sequence>
<keyword evidence="2" id="KW-0813">Transport</keyword>
<dbReference type="InterPro" id="IPR059141">
    <property type="entry name" value="Beta-prop_Nup120_160"/>
</dbReference>
<dbReference type="GO" id="GO:0005643">
    <property type="term" value="C:nuclear pore"/>
    <property type="evidence" value="ECO:0007669"/>
    <property type="project" value="UniProtKB-ARBA"/>
</dbReference>
<feature type="domain" description="NUP160 middle TPR" evidence="8">
    <location>
        <begin position="834"/>
        <end position="1098"/>
    </location>
</feature>
<evidence type="ECO:0000259" key="6">
    <source>
        <dbReference type="Pfam" id="PF23345"/>
    </source>
</evidence>
<feature type="domain" description="Nucleoporin Nup120/160 beta-propeller" evidence="5">
    <location>
        <begin position="59"/>
        <end position="537"/>
    </location>
</feature>
<dbReference type="InterPro" id="IPR056547">
    <property type="entry name" value="NUP160_helical"/>
</dbReference>
<dbReference type="Pfam" id="PF23345">
    <property type="entry name" value="NUP160_helical"/>
    <property type="match status" value="1"/>
</dbReference>
<keyword evidence="3" id="KW-0539">Nucleus</keyword>
<dbReference type="InterPro" id="IPR056536">
    <property type="entry name" value="TPR_NUP160_C"/>
</dbReference>
<dbReference type="InterPro" id="IPR056535">
    <property type="entry name" value="TPR_NUP160_M"/>
</dbReference>
<feature type="coiled-coil region" evidence="4">
    <location>
        <begin position="1112"/>
        <end position="1139"/>
    </location>
</feature>
<dbReference type="EnsemblMetazoa" id="XM_031925431">
    <property type="protein sequence ID" value="XP_031781291"/>
    <property type="gene ID" value="LOC100678509"/>
</dbReference>
<dbReference type="InterPro" id="IPR021717">
    <property type="entry name" value="Nucleoporin_Nup160"/>
</dbReference>
<comment type="subcellular location">
    <subcellularLocation>
        <location evidence="1">Nucleus</location>
    </subcellularLocation>
</comment>
<dbReference type="RefSeq" id="XP_031781291.1">
    <property type="nucleotide sequence ID" value="XM_031925431.2"/>
</dbReference>
<evidence type="ECO:0008006" key="11">
    <source>
        <dbReference type="Google" id="ProtNLM"/>
    </source>
</evidence>
<dbReference type="CTD" id="23279"/>
<name>A0A7M7Q5F7_NASVI</name>
<dbReference type="GO" id="GO:0017056">
    <property type="term" value="F:structural constituent of nuclear pore"/>
    <property type="evidence" value="ECO:0007669"/>
    <property type="project" value="TreeGrafter"/>
</dbReference>
<dbReference type="GeneID" id="100678509"/>
<evidence type="ECO:0000256" key="1">
    <source>
        <dbReference type="ARBA" id="ARBA00004123"/>
    </source>
</evidence>
<feature type="domain" description="NUP160 C-terminal TPR" evidence="7">
    <location>
        <begin position="1146"/>
        <end position="1399"/>
    </location>
</feature>
<dbReference type="PANTHER" id="PTHR21286">
    <property type="entry name" value="NUCLEAR PORE COMPLEX PROTEIN NUP160"/>
    <property type="match status" value="1"/>
</dbReference>
<evidence type="ECO:0000259" key="7">
    <source>
        <dbReference type="Pfam" id="PF23347"/>
    </source>
</evidence>
<proteinExistence type="predicted"/>
<evidence type="ECO:0000259" key="5">
    <source>
        <dbReference type="Pfam" id="PF11715"/>
    </source>
</evidence>
<evidence type="ECO:0000313" key="9">
    <source>
        <dbReference type="EnsemblMetazoa" id="XP_031781291"/>
    </source>
</evidence>
<dbReference type="Pfam" id="PF23354">
    <property type="entry name" value="TPR_NUP160_120_M"/>
    <property type="match status" value="1"/>
</dbReference>
<dbReference type="KEGG" id="nvi:100678509"/>
<protein>
    <recommendedName>
        <fullName evidence="11">Nuclear pore complex protein Nup160 homolog</fullName>
    </recommendedName>
</protein>
<organism evidence="9 10">
    <name type="scientific">Nasonia vitripennis</name>
    <name type="common">Parasitic wasp</name>
    <dbReference type="NCBI Taxonomy" id="7425"/>
    <lineage>
        <taxon>Eukaryota</taxon>
        <taxon>Metazoa</taxon>
        <taxon>Ecdysozoa</taxon>
        <taxon>Arthropoda</taxon>
        <taxon>Hexapoda</taxon>
        <taxon>Insecta</taxon>
        <taxon>Pterygota</taxon>
        <taxon>Neoptera</taxon>
        <taxon>Endopterygota</taxon>
        <taxon>Hymenoptera</taxon>
        <taxon>Apocrita</taxon>
        <taxon>Proctotrupomorpha</taxon>
        <taxon>Chalcidoidea</taxon>
        <taxon>Pteromalidae</taxon>
        <taxon>Pteromalinae</taxon>
        <taxon>Nasonia</taxon>
    </lineage>
</organism>
<evidence type="ECO:0000313" key="10">
    <source>
        <dbReference type="Proteomes" id="UP000002358"/>
    </source>
</evidence>
<reference evidence="9" key="1">
    <citation type="submission" date="2021-01" db="UniProtKB">
        <authorList>
            <consortium name="EnsemblMetazoa"/>
        </authorList>
    </citation>
    <scope>IDENTIFICATION</scope>
</reference>
<dbReference type="Pfam" id="PF23347">
    <property type="entry name" value="TPR_Nup160_C"/>
    <property type="match status" value="1"/>
</dbReference>
<accession>A0A7M7Q5F7</accession>
<evidence type="ECO:0000259" key="8">
    <source>
        <dbReference type="Pfam" id="PF23354"/>
    </source>
</evidence>
<evidence type="ECO:0000256" key="4">
    <source>
        <dbReference type="SAM" id="Coils"/>
    </source>
</evidence>
<keyword evidence="10" id="KW-1185">Reference proteome</keyword>
<dbReference type="PANTHER" id="PTHR21286:SF0">
    <property type="entry name" value="NUCLEAR PORE COMPLEX PROTEIN NUP160"/>
    <property type="match status" value="1"/>
</dbReference>
<evidence type="ECO:0000256" key="3">
    <source>
        <dbReference type="ARBA" id="ARBA00023242"/>
    </source>
</evidence>
<dbReference type="Proteomes" id="UP000002358">
    <property type="component" value="Unassembled WGS sequence"/>
</dbReference>
<feature type="domain" description="NUP160 helical" evidence="6">
    <location>
        <begin position="560"/>
        <end position="792"/>
    </location>
</feature>
<evidence type="ECO:0000256" key="2">
    <source>
        <dbReference type="ARBA" id="ARBA00022448"/>
    </source>
</evidence>
<dbReference type="FunCoup" id="A0A7M7Q5F7">
    <property type="interactions" value="1605"/>
</dbReference>
<dbReference type="Pfam" id="PF11715">
    <property type="entry name" value="Beta-prop_Nup120_160"/>
    <property type="match status" value="1"/>
</dbReference>
<dbReference type="SMR" id="A0A7M7Q5F7"/>
<dbReference type="InParanoid" id="A0A7M7Q5F7"/>
<keyword evidence="4" id="KW-0175">Coiled coil</keyword>
<dbReference type="OrthoDB" id="67716at2759"/>